<evidence type="ECO:0000256" key="8">
    <source>
        <dbReference type="ARBA" id="ARBA00023054"/>
    </source>
</evidence>
<dbReference type="PANTHER" id="PTHR14043">
    <property type="entry name" value="CCAAT DISPLACEMENT PROTEIN-RELATED"/>
    <property type="match status" value="1"/>
</dbReference>
<comment type="subcellular location">
    <subcellularLocation>
        <location evidence="1">Golgi apparatus membrane</location>
        <topology evidence="1">Single-pass type IV membrane protein</topology>
    </subcellularLocation>
</comment>
<feature type="coiled-coil region" evidence="10">
    <location>
        <begin position="534"/>
        <end position="575"/>
    </location>
</feature>
<feature type="region of interest" description="Disordered" evidence="11">
    <location>
        <begin position="583"/>
        <end position="604"/>
    </location>
</feature>
<dbReference type="PANTHER" id="PTHR14043:SF2">
    <property type="entry name" value="HOMEOBOX PROTEIN CUT"/>
    <property type="match status" value="1"/>
</dbReference>
<feature type="region of interest" description="Disordered" evidence="11">
    <location>
        <begin position="507"/>
        <end position="526"/>
    </location>
</feature>
<evidence type="ECO:0000256" key="9">
    <source>
        <dbReference type="ARBA" id="ARBA00023136"/>
    </source>
</evidence>
<sequence length="699" mass="80462">MAAANLLSMNQYWKTFDLPQLQRELDSTATDLANRQDEGDSSRKRLIDQSREFKKNTPEDIRKSVAPLLKSFQLEVDALSKRSKAAEAAFLSVYKKLIDVPDPVPVLEHAMQLQKKMQRAQDLEIENQKLRETLNEYNNEFAEVKNQEVTIKTLKEKLKEYEDKMEAVAQARAKEKEKELQREFAEKERQLQETQLSVATKLGEAELKVATLQSAMDTTQSELFDLKAKYDEQAAAKSDEMEIIMTDLERANQRVTSSEKEIESLKSQLQSTSETLRQAEQMQKAPNMEQAIDILTRSSLEVELSAKEKEVSQLVDDVQRLQAANTKLRDSSSTQIAKLEEQISQKALALKNLEGKIQNQNDYEEMKRELTIMKSMEFQLPEDDTSNQQKSLEMLLLEKNRVLQSENTSMKLANAEMSNRYDTLQKDYGEVVSSVQEQKELVAQLEKDLLSVNAVSALYRGEGEGQAQPNISSELVADAVRDSATLDVSLQKQHIRTLQHHIRSLEQRQTVAHAPPEPSPGTADSLLPIISSQRERFRVRNQELETENRHQQKQIQVIQNELDSLRSDNVKLYEKIKFLQSYPSRSSPRPDDGTESRYSSQYEEKLDPFSSFSRKERQRKYMNLSPHDKATLSMGRFILSNKIARTITFFYTIFLHCLVFLVLYKLANTAACKRDMYSDCAQRFAEHMKEFHDDFDDAH</sequence>
<keyword evidence="4" id="KW-0813">Transport</keyword>
<keyword evidence="7" id="KW-0333">Golgi apparatus</keyword>
<keyword evidence="9 12" id="KW-0472">Membrane</keyword>
<protein>
    <recommendedName>
        <fullName evidence="3">Protein CASP</fullName>
    </recommendedName>
</protein>
<evidence type="ECO:0000256" key="3">
    <source>
        <dbReference type="ARBA" id="ARBA00018691"/>
    </source>
</evidence>
<feature type="domain" description="CASP C-terminal" evidence="13">
    <location>
        <begin position="423"/>
        <end position="669"/>
    </location>
</feature>
<feature type="coiled-coil region" evidence="10">
    <location>
        <begin position="113"/>
        <end position="356"/>
    </location>
</feature>
<keyword evidence="15" id="KW-1185">Reference proteome</keyword>
<evidence type="ECO:0000313" key="15">
    <source>
        <dbReference type="Proteomes" id="UP000694865"/>
    </source>
</evidence>
<evidence type="ECO:0000313" key="16">
    <source>
        <dbReference type="RefSeq" id="XP_006812773.1"/>
    </source>
</evidence>
<name>A0ABM0LYD2_SACKO</name>
<evidence type="ECO:0000256" key="7">
    <source>
        <dbReference type="ARBA" id="ARBA00023034"/>
    </source>
</evidence>
<evidence type="ECO:0000256" key="2">
    <source>
        <dbReference type="ARBA" id="ARBA00006415"/>
    </source>
</evidence>
<evidence type="ECO:0000256" key="6">
    <source>
        <dbReference type="ARBA" id="ARBA00022989"/>
    </source>
</evidence>
<dbReference type="InterPro" id="IPR057476">
    <property type="entry name" value="Cux_N"/>
</dbReference>
<feature type="transmembrane region" description="Helical" evidence="12">
    <location>
        <begin position="649"/>
        <end position="667"/>
    </location>
</feature>
<evidence type="ECO:0000256" key="5">
    <source>
        <dbReference type="ARBA" id="ARBA00022692"/>
    </source>
</evidence>
<proteinExistence type="inferred from homology"/>
<accession>A0ABM0LYD2</accession>
<comment type="similarity">
    <text evidence="2">Belongs to the CASP family.</text>
</comment>
<evidence type="ECO:0000256" key="12">
    <source>
        <dbReference type="SAM" id="Phobius"/>
    </source>
</evidence>
<dbReference type="Pfam" id="PF25398">
    <property type="entry name" value="CUX1_N"/>
    <property type="match status" value="1"/>
</dbReference>
<dbReference type="Proteomes" id="UP000694865">
    <property type="component" value="Unplaced"/>
</dbReference>
<evidence type="ECO:0000256" key="10">
    <source>
        <dbReference type="SAM" id="Coils"/>
    </source>
</evidence>
<evidence type="ECO:0000256" key="1">
    <source>
        <dbReference type="ARBA" id="ARBA00004409"/>
    </source>
</evidence>
<feature type="domain" description="Cux N-terminal" evidence="14">
    <location>
        <begin position="4"/>
        <end position="114"/>
    </location>
</feature>
<keyword evidence="8 10" id="KW-0175">Coiled coil</keyword>
<evidence type="ECO:0000256" key="4">
    <source>
        <dbReference type="ARBA" id="ARBA00022448"/>
    </source>
</evidence>
<dbReference type="Pfam" id="PF08172">
    <property type="entry name" value="CASP_C"/>
    <property type="match status" value="1"/>
</dbReference>
<evidence type="ECO:0000259" key="13">
    <source>
        <dbReference type="Pfam" id="PF08172"/>
    </source>
</evidence>
<dbReference type="InterPro" id="IPR012955">
    <property type="entry name" value="CASP_C"/>
</dbReference>
<evidence type="ECO:0000256" key="11">
    <source>
        <dbReference type="SAM" id="MobiDB-lite"/>
    </source>
</evidence>
<evidence type="ECO:0000259" key="14">
    <source>
        <dbReference type="Pfam" id="PF25398"/>
    </source>
</evidence>
<dbReference type="RefSeq" id="XP_006812773.1">
    <property type="nucleotide sequence ID" value="XM_006812710.1"/>
</dbReference>
<reference evidence="16" key="1">
    <citation type="submission" date="2025-08" db="UniProtKB">
        <authorList>
            <consortium name="RefSeq"/>
        </authorList>
    </citation>
    <scope>IDENTIFICATION</scope>
    <source>
        <tissue evidence="16">Testes</tissue>
    </source>
</reference>
<dbReference type="GeneID" id="100313569"/>
<keyword evidence="5 12" id="KW-0812">Transmembrane</keyword>
<organism evidence="15 16">
    <name type="scientific">Saccoglossus kowalevskii</name>
    <name type="common">Acorn worm</name>
    <dbReference type="NCBI Taxonomy" id="10224"/>
    <lineage>
        <taxon>Eukaryota</taxon>
        <taxon>Metazoa</taxon>
        <taxon>Hemichordata</taxon>
        <taxon>Enteropneusta</taxon>
        <taxon>Harrimaniidae</taxon>
        <taxon>Saccoglossus</taxon>
    </lineage>
</organism>
<gene>
    <name evidence="16" type="primary">LOC100313569</name>
</gene>
<keyword evidence="6 12" id="KW-1133">Transmembrane helix</keyword>